<dbReference type="PANTHER" id="PTHR19446">
    <property type="entry name" value="REVERSE TRANSCRIPTASES"/>
    <property type="match status" value="1"/>
</dbReference>
<dbReference type="Gene3D" id="3.60.10.10">
    <property type="entry name" value="Endonuclease/exonuclease/phosphatase"/>
    <property type="match status" value="1"/>
</dbReference>
<protein>
    <submittedName>
        <fullName evidence="3">Unnamed protein product</fullName>
    </submittedName>
</protein>
<dbReference type="InterPro" id="IPR005135">
    <property type="entry name" value="Endo/exonuclease/phosphatase"/>
</dbReference>
<dbReference type="InterPro" id="IPR036691">
    <property type="entry name" value="Endo/exonu/phosph_ase_sf"/>
</dbReference>
<feature type="compositionally biased region" description="Basic and acidic residues" evidence="1">
    <location>
        <begin position="1"/>
        <end position="12"/>
    </location>
</feature>
<feature type="compositionally biased region" description="Basic and acidic residues" evidence="1">
    <location>
        <begin position="75"/>
        <end position="89"/>
    </location>
</feature>
<dbReference type="GO" id="GO:0003824">
    <property type="term" value="F:catalytic activity"/>
    <property type="evidence" value="ECO:0007669"/>
    <property type="project" value="InterPro"/>
</dbReference>
<feature type="compositionally biased region" description="Low complexity" evidence="1">
    <location>
        <begin position="141"/>
        <end position="155"/>
    </location>
</feature>
<dbReference type="Pfam" id="PF00078">
    <property type="entry name" value="RVT_1"/>
    <property type="match status" value="1"/>
</dbReference>
<dbReference type="SUPFAM" id="SSF56219">
    <property type="entry name" value="DNase I-like"/>
    <property type="match status" value="1"/>
</dbReference>
<dbReference type="CDD" id="cd09076">
    <property type="entry name" value="L1-EN"/>
    <property type="match status" value="1"/>
</dbReference>
<feature type="region of interest" description="Disordered" evidence="1">
    <location>
        <begin position="222"/>
        <end position="247"/>
    </location>
</feature>
<evidence type="ECO:0000256" key="1">
    <source>
        <dbReference type="SAM" id="MobiDB-lite"/>
    </source>
</evidence>
<dbReference type="Pfam" id="PF03372">
    <property type="entry name" value="Exo_endo_phos"/>
    <property type="match status" value="1"/>
</dbReference>
<accession>A0A9W6XV37</accession>
<comment type="caution">
    <text evidence="3">The sequence shown here is derived from an EMBL/GenBank/DDBJ whole genome shotgun (WGS) entry which is preliminary data.</text>
</comment>
<feature type="domain" description="Reverse transcriptase" evidence="2">
    <location>
        <begin position="1054"/>
        <end position="1308"/>
    </location>
</feature>
<dbReference type="EMBL" id="BSXT01001964">
    <property type="protein sequence ID" value="GMF46368.1"/>
    <property type="molecule type" value="Genomic_DNA"/>
</dbReference>
<dbReference type="InterPro" id="IPR000477">
    <property type="entry name" value="RT_dom"/>
</dbReference>
<dbReference type="PROSITE" id="PS50878">
    <property type="entry name" value="RT_POL"/>
    <property type="match status" value="1"/>
</dbReference>
<evidence type="ECO:0000259" key="2">
    <source>
        <dbReference type="PROSITE" id="PS50878"/>
    </source>
</evidence>
<gene>
    <name evidence="3" type="ORF">Pfra01_001702100</name>
</gene>
<keyword evidence="4" id="KW-1185">Reference proteome</keyword>
<proteinExistence type="predicted"/>
<feature type="compositionally biased region" description="Polar residues" evidence="1">
    <location>
        <begin position="58"/>
        <end position="71"/>
    </location>
</feature>
<organism evidence="3 4">
    <name type="scientific">Phytophthora fragariaefolia</name>
    <dbReference type="NCBI Taxonomy" id="1490495"/>
    <lineage>
        <taxon>Eukaryota</taxon>
        <taxon>Sar</taxon>
        <taxon>Stramenopiles</taxon>
        <taxon>Oomycota</taxon>
        <taxon>Peronosporomycetes</taxon>
        <taxon>Peronosporales</taxon>
        <taxon>Peronosporaceae</taxon>
        <taxon>Phytophthora</taxon>
    </lineage>
</organism>
<sequence length="1821" mass="203608">MAAGELKSERVGAQEPLSTSPKASNPRRESSLKSPKTGMEGERMATRNGSPVAAPSGRDSTTTAEEMTNVDTDGDDRTGIMEIETEVRGRQRTNSKETASPPRHREGSRRILQAKRYQGVSVSLEKTATVDMQEEKSPSPTQVRQTSLTRRSSLSPKRRTPEDWDFAEQDFDMERQEPNQAGGNRDDADRSASPPKRLRGIDNTTQGKQLAQKLMHQFVCKAAGKGDPDPSSSEGGWAGNNGRPTPAKKADVVLTGGDECEVIKVTQKTDGGAKLEAWLEMLGARIADVATNGQCGWLAFYASLYNVTDGLMEPDAAVTEAANALKKSVMNGMLANLHLEARLHPQDIKAEVMAIGGDVSRDTTMEAVLSTLAEHYAEQRKRSVKAAVPLHFWVRPAHLKAMAQYARETVYVLDVREQGSTWLQAYAYAGVADQGGEEVETGTVTPMDTRVAMKMLHEMVANGVMPPCMVLQWRETGNHFQTLTYDEVKYKAYADNLPAMVSMRNSIRVRHGEQALDAVPYDELKNARAAAQTLKVSRKKSKRRRHNTKQHQDDRTIGITTVNVQGLAMQRKRLWMKLQGLKEQHERGQRDITFLQETHLLTTEEEMAAGQYAAMWGFKQQCASHFSFWSSGAERRAGVAILANPYGAYQHLEPWGQHYWSEHLIMVKGTLAGQVFLFVNVYAPSLGAARIKFMKSIQTISFPQDWVLICGGDFNCVVDRELDRIGGKRKADIGASELARLVDREGLIDTGYGAIGTSRLDRFYIRASVRRWVRGVVTEESPCQADHRAVLLELHSPLGAIRTKKRGKLYPPPAYVSTAISSVIKAELQVLDQTLRDAEPGRTAVVWQDFKTEHVRLIRKLKKQARERVTNGYRLRIKRLKQKLRKLEGEVTGAHPERTAVLDAIARLQTDRRASRKRGLVARSAWSSKQSTKHFFRRICTKFGDNTIPTLRQATFEKNRNRRADHDKSNIMADSWLEILNGQADEEEDIASYIAQFQDQWKRIDLTEIDADITEDEVAEAIRRCKPGKAVGPDELGKEWYRDHADELVPILTKLFNDCMAEGSLLNTDYKLLTRILAWRVRRYIAELVHSTQFGFVPGRTIHEDIDLLEAAKEQCRRGGELTQAQVLLLDFAKAYDSLDRDFLMAVIKAKGFPPKFCRMIKVMHSGTTVQFMVNGALSEKVVVIGGIRQGCPLAPLLFILAVDLLYDEVEATRGLVGVMVGCKDRGSHLKVAGYADDTAIYIQHRRMQDTAIRAVARFSAVSGLRLNVGKSAAIALGGSDRDDAGRASDVEQQISETSCVRYLGHIAGEGDTTEEAWRRAMGSLKVRLALAEAKTNTVIQRAAIAAAIIILKLLYALAPSKATAQVMHGHVTRLRRLMRFRNGMTTRWGQAGLVIQCAGTVQDALLTAQRERRKLLGVCRQWAVENTPWADLYPCDGQGVRQKWSTYAKVLGTMTNKPLRSVLRIEQAAAGLVFKPIGSELPLEPRVAHLFRELCIIVLANYPELVTEWTTEATLFIHTGRAGAPKVISVDPEQEGRLTIQTETKTQSVLWSPEEGNLQQEVAKALERYKALISKANEALVRRTKERIDEGWKASNAAIAEALEQLSWTRVHTMEGVTAYMTQNIVKLKLGRLLIWAGKELGFRCARADCQSTEKGGIAHLIWECSEAQNAWGLVRRFWTQDKGRRGDMTDDDTELLVRDIFSFSLAEVPGWLRRWGEDNADVHSDDLKEVAGEMWALGCAVITTGIWRRNVDWIHMEADERGGGTEVFQAMATAVHEAFLRYRMSLYPLTQYSIGRIRVADVIVHKWGVALQNELRTED</sequence>
<dbReference type="OrthoDB" id="167162at2759"/>
<dbReference type="Proteomes" id="UP001165121">
    <property type="component" value="Unassembled WGS sequence"/>
</dbReference>
<evidence type="ECO:0000313" key="4">
    <source>
        <dbReference type="Proteomes" id="UP001165121"/>
    </source>
</evidence>
<reference evidence="3" key="1">
    <citation type="submission" date="2023-04" db="EMBL/GenBank/DDBJ databases">
        <title>Phytophthora fragariaefolia NBRC 109709.</title>
        <authorList>
            <person name="Ichikawa N."/>
            <person name="Sato H."/>
            <person name="Tonouchi N."/>
        </authorList>
    </citation>
    <scope>NUCLEOTIDE SEQUENCE</scope>
    <source>
        <strain evidence="3">NBRC 109709</strain>
    </source>
</reference>
<feature type="region of interest" description="Disordered" evidence="1">
    <location>
        <begin position="1"/>
        <end position="202"/>
    </location>
</feature>
<evidence type="ECO:0000313" key="3">
    <source>
        <dbReference type="EMBL" id="GMF46368.1"/>
    </source>
</evidence>
<name>A0A9W6XV37_9STRA</name>
<dbReference type="CDD" id="cd01650">
    <property type="entry name" value="RT_nLTR_like"/>
    <property type="match status" value="1"/>
</dbReference>